<keyword evidence="2" id="KW-0378">Hydrolase</keyword>
<dbReference type="SUPFAM" id="SSF54637">
    <property type="entry name" value="Thioesterase/thiol ester dehydrase-isomerase"/>
    <property type="match status" value="1"/>
</dbReference>
<dbReference type="NCBIfam" id="TIGR00369">
    <property type="entry name" value="unchar_dom_1"/>
    <property type="match status" value="1"/>
</dbReference>
<dbReference type="InterPro" id="IPR029069">
    <property type="entry name" value="HotDog_dom_sf"/>
</dbReference>
<dbReference type="EMBL" id="CP072384">
    <property type="protein sequence ID" value="QUC09296.1"/>
    <property type="molecule type" value="Genomic_DNA"/>
</dbReference>
<accession>A0ABX7Y954</accession>
<dbReference type="InterPro" id="IPR006683">
    <property type="entry name" value="Thioestr_dom"/>
</dbReference>
<keyword evidence="5" id="KW-1185">Reference proteome</keyword>
<evidence type="ECO:0000313" key="4">
    <source>
        <dbReference type="EMBL" id="QUC09296.1"/>
    </source>
</evidence>
<dbReference type="Proteomes" id="UP000678513">
    <property type="component" value="Chromosome"/>
</dbReference>
<dbReference type="RefSeq" id="WP_212326660.1">
    <property type="nucleotide sequence ID" value="NZ_AP024463.1"/>
</dbReference>
<organism evidence="4 5">
    <name type="scientific">Arachnia rubra</name>
    <dbReference type="NCBI Taxonomy" id="1547448"/>
    <lineage>
        <taxon>Bacteria</taxon>
        <taxon>Bacillati</taxon>
        <taxon>Actinomycetota</taxon>
        <taxon>Actinomycetes</taxon>
        <taxon>Propionibacteriales</taxon>
        <taxon>Propionibacteriaceae</taxon>
        <taxon>Arachnia</taxon>
    </lineage>
</organism>
<feature type="domain" description="Thioesterase" evidence="3">
    <location>
        <begin position="42"/>
        <end position="117"/>
    </location>
</feature>
<sequence length="145" mass="15362">MTYATEVPHSPLHEKLGIKIIQASSHEVIGTMPVPGNTQPAGVLHGGATAALVEGLASIAASMHAQPERIAVGVDLNVTHLRPAISGKVTGKTTPVRLGRRTTVHTVEIYDSTGELIAVGRLTCQLIAPRGQDSLARDRPRLQER</sequence>
<evidence type="ECO:0000259" key="3">
    <source>
        <dbReference type="Pfam" id="PF03061"/>
    </source>
</evidence>
<evidence type="ECO:0000313" key="5">
    <source>
        <dbReference type="Proteomes" id="UP000678513"/>
    </source>
</evidence>
<gene>
    <name evidence="4" type="ORF">J5A65_06160</name>
</gene>
<name>A0ABX7Y954_9ACTN</name>
<dbReference type="InterPro" id="IPR003736">
    <property type="entry name" value="PAAI_dom"/>
</dbReference>
<evidence type="ECO:0000256" key="1">
    <source>
        <dbReference type="ARBA" id="ARBA00008324"/>
    </source>
</evidence>
<reference evidence="4 5" key="1">
    <citation type="submission" date="2021-03" db="EMBL/GenBank/DDBJ databases">
        <title>Human Oral Microbial Genomes.</title>
        <authorList>
            <person name="Johnston C.D."/>
            <person name="Chen T."/>
            <person name="Dewhirst F.E."/>
        </authorList>
    </citation>
    <scope>NUCLEOTIDE SEQUENCE [LARGE SCALE GENOMIC DNA]</scope>
    <source>
        <strain evidence="4 5">DSMZ 100122</strain>
    </source>
</reference>
<dbReference type="CDD" id="cd03443">
    <property type="entry name" value="PaaI_thioesterase"/>
    <property type="match status" value="1"/>
</dbReference>
<dbReference type="PANTHER" id="PTHR43240:SF5">
    <property type="entry name" value="1,4-DIHYDROXY-2-NAPHTHOYL-COA THIOESTERASE 1"/>
    <property type="match status" value="1"/>
</dbReference>
<dbReference type="PANTHER" id="PTHR43240">
    <property type="entry name" value="1,4-DIHYDROXY-2-NAPHTHOYL-COA THIOESTERASE 1"/>
    <property type="match status" value="1"/>
</dbReference>
<comment type="similarity">
    <text evidence="1">Belongs to the thioesterase PaaI family.</text>
</comment>
<protein>
    <submittedName>
        <fullName evidence="4">PaaI family thioesterase</fullName>
    </submittedName>
</protein>
<evidence type="ECO:0000256" key="2">
    <source>
        <dbReference type="ARBA" id="ARBA00022801"/>
    </source>
</evidence>
<proteinExistence type="inferred from homology"/>
<dbReference type="Pfam" id="PF03061">
    <property type="entry name" value="4HBT"/>
    <property type="match status" value="1"/>
</dbReference>
<dbReference type="Gene3D" id="3.10.129.10">
    <property type="entry name" value="Hotdog Thioesterase"/>
    <property type="match status" value="1"/>
</dbReference>